<accession>A0AAX4NFM2</accession>
<dbReference type="AlphaFoldDB" id="A0AAX4NFM2"/>
<sequence length="68" mass="7841">MVQKITVYIDLDKYHRDDSLEKKNVISLILPKGESKGAVYAIEVLDKSSAPSWIEYHLRPNDAYVNYV</sequence>
<gene>
    <name evidence="1" type="ORF">OXIME_000779</name>
</gene>
<reference evidence="1 2" key="1">
    <citation type="submission" date="2023-09" db="EMBL/GenBank/DDBJ databases">
        <authorList>
            <person name="Golyshina O.V."/>
            <person name="Lunev E.A."/>
            <person name="Bargiela R."/>
            <person name="Gaines M.C."/>
            <person name="Daum B."/>
            <person name="Bale N.J."/>
            <person name="Koenen M."/>
            <person name="Sinninghe Damst J.S."/>
            <person name="Yakimov M."/>
            <person name="Golyshin P.N."/>
        </authorList>
    </citation>
    <scope>NUCLEOTIDE SEQUENCE [LARGE SCALE GENOMIC DNA]</scope>
    <source>
        <strain evidence="1 2">M1</strain>
    </source>
</reference>
<name>A0AAX4NFM2_9ARCH</name>
<dbReference type="Proteomes" id="UP001451606">
    <property type="component" value="Chromosome"/>
</dbReference>
<proteinExistence type="predicted"/>
<dbReference type="KEGG" id="omr:OXIME_000779"/>
<protein>
    <submittedName>
        <fullName evidence="1">Uncharacterized protein</fullName>
    </submittedName>
</protein>
<dbReference type="EMBL" id="CP133772">
    <property type="protein sequence ID" value="WYY00219.1"/>
    <property type="molecule type" value="Genomic_DNA"/>
</dbReference>
<keyword evidence="2" id="KW-1185">Reference proteome</keyword>
<organism evidence="1 2">
    <name type="scientific">Oxyplasma meridianum</name>
    <dbReference type="NCBI Taxonomy" id="3073602"/>
    <lineage>
        <taxon>Archaea</taxon>
        <taxon>Methanobacteriati</taxon>
        <taxon>Thermoplasmatota</taxon>
        <taxon>Thermoplasmata</taxon>
        <taxon>Thermoplasmatales</taxon>
        <taxon>Thermoplasmataceae</taxon>
        <taxon>Oxyplasma</taxon>
    </lineage>
</organism>
<dbReference type="RefSeq" id="WP_393972168.1">
    <property type="nucleotide sequence ID" value="NZ_CP133772.1"/>
</dbReference>
<evidence type="ECO:0000313" key="1">
    <source>
        <dbReference type="EMBL" id="WYY00219.1"/>
    </source>
</evidence>
<evidence type="ECO:0000313" key="2">
    <source>
        <dbReference type="Proteomes" id="UP001451606"/>
    </source>
</evidence>
<dbReference type="GeneID" id="95967512"/>